<feature type="compositionally biased region" description="Gly residues" evidence="1">
    <location>
        <begin position="1"/>
        <end position="31"/>
    </location>
</feature>
<organism evidence="2">
    <name type="scientific">Arundo donax</name>
    <name type="common">Giant reed</name>
    <name type="synonym">Donax arundinaceus</name>
    <dbReference type="NCBI Taxonomy" id="35708"/>
    <lineage>
        <taxon>Eukaryota</taxon>
        <taxon>Viridiplantae</taxon>
        <taxon>Streptophyta</taxon>
        <taxon>Embryophyta</taxon>
        <taxon>Tracheophyta</taxon>
        <taxon>Spermatophyta</taxon>
        <taxon>Magnoliopsida</taxon>
        <taxon>Liliopsida</taxon>
        <taxon>Poales</taxon>
        <taxon>Poaceae</taxon>
        <taxon>PACMAD clade</taxon>
        <taxon>Arundinoideae</taxon>
        <taxon>Arundineae</taxon>
        <taxon>Arundo</taxon>
    </lineage>
</organism>
<protein>
    <submittedName>
        <fullName evidence="2">Uncharacterized protein</fullName>
    </submittedName>
</protein>
<reference evidence="2" key="1">
    <citation type="submission" date="2014-09" db="EMBL/GenBank/DDBJ databases">
        <authorList>
            <person name="Magalhaes I.L.F."/>
            <person name="Oliveira U."/>
            <person name="Santos F.R."/>
            <person name="Vidigal T.H.D.A."/>
            <person name="Brescovit A.D."/>
            <person name="Santos A.J."/>
        </authorList>
    </citation>
    <scope>NUCLEOTIDE SEQUENCE</scope>
    <source>
        <tissue evidence="2">Shoot tissue taken approximately 20 cm above the soil surface</tissue>
    </source>
</reference>
<evidence type="ECO:0000313" key="2">
    <source>
        <dbReference type="EMBL" id="JAD21905.1"/>
    </source>
</evidence>
<proteinExistence type="predicted"/>
<name>A0A0A8Y9C5_ARUDO</name>
<reference evidence="2" key="2">
    <citation type="journal article" date="2015" name="Data Brief">
        <title>Shoot transcriptome of the giant reed, Arundo donax.</title>
        <authorList>
            <person name="Barrero R.A."/>
            <person name="Guerrero F.D."/>
            <person name="Moolhuijzen P."/>
            <person name="Goolsby J.A."/>
            <person name="Tidwell J."/>
            <person name="Bellgard S.E."/>
            <person name="Bellgard M.I."/>
        </authorList>
    </citation>
    <scope>NUCLEOTIDE SEQUENCE</scope>
    <source>
        <tissue evidence="2">Shoot tissue taken approximately 20 cm above the soil surface</tissue>
    </source>
</reference>
<dbReference type="AlphaFoldDB" id="A0A0A8Y9C5"/>
<feature type="region of interest" description="Disordered" evidence="1">
    <location>
        <begin position="1"/>
        <end position="48"/>
    </location>
</feature>
<accession>A0A0A8Y9C5</accession>
<evidence type="ECO:0000256" key="1">
    <source>
        <dbReference type="SAM" id="MobiDB-lite"/>
    </source>
</evidence>
<sequence>MAGGVDGRSATGGGGGEGTGRRGGAGAGAVVGAGWRNARPGTALRSPP</sequence>
<dbReference type="EMBL" id="GBRH01275990">
    <property type="protein sequence ID" value="JAD21905.1"/>
    <property type="molecule type" value="Transcribed_RNA"/>
</dbReference>